<evidence type="ECO:0000313" key="3">
    <source>
        <dbReference type="Proteomes" id="UP000280696"/>
    </source>
</evidence>
<dbReference type="RefSeq" id="WP_120467572.1">
    <property type="nucleotide sequence ID" value="NZ_RAYQ01000004.1"/>
</dbReference>
<dbReference type="Proteomes" id="UP000280696">
    <property type="component" value="Unassembled WGS sequence"/>
</dbReference>
<comment type="caution">
    <text evidence="2">The sequence shown here is derived from an EMBL/GenBank/DDBJ whole genome shotgun (WGS) entry which is preliminary data.</text>
</comment>
<dbReference type="Gene3D" id="3.10.350.10">
    <property type="entry name" value="LysM domain"/>
    <property type="match status" value="1"/>
</dbReference>
<sequence>MRTEDNRNSRAIRNRTRRRCQLRSRLIMCFLTFILVTVFSAAFFGFRARAQENDMKNDGKQAYKYYKSITVEAGDTLWHYAQEYGDQHYYEDCNAYIQEVKNINSLQSDQITTGCHLILPYYSSL</sequence>
<name>A0A3A9AYZ0_9FIRM</name>
<dbReference type="EMBL" id="RAYQ01000004">
    <property type="protein sequence ID" value="RKI92763.1"/>
    <property type="molecule type" value="Genomic_DNA"/>
</dbReference>
<evidence type="ECO:0000256" key="1">
    <source>
        <dbReference type="SAM" id="Phobius"/>
    </source>
</evidence>
<keyword evidence="1" id="KW-1133">Transmembrane helix</keyword>
<dbReference type="InterPro" id="IPR036779">
    <property type="entry name" value="LysM_dom_sf"/>
</dbReference>
<keyword evidence="1" id="KW-0472">Membrane</keyword>
<protein>
    <submittedName>
        <fullName evidence="2">LysM peptidoglycan-binding domain-containing protein</fullName>
    </submittedName>
</protein>
<proteinExistence type="predicted"/>
<accession>A0A3A9AYZ0</accession>
<keyword evidence="1" id="KW-0812">Transmembrane</keyword>
<gene>
    <name evidence="2" type="ORF">D7V94_05415</name>
</gene>
<feature type="transmembrane region" description="Helical" evidence="1">
    <location>
        <begin position="26"/>
        <end position="46"/>
    </location>
</feature>
<reference evidence="2 3" key="1">
    <citation type="submission" date="2018-09" db="EMBL/GenBank/DDBJ databases">
        <title>Murine metabolic-syndrome-specific gut microbial biobank.</title>
        <authorList>
            <person name="Liu C."/>
        </authorList>
    </citation>
    <scope>NUCLEOTIDE SEQUENCE [LARGE SCALE GENOMIC DNA]</scope>
    <source>
        <strain evidence="2 3">0.1xD8-82</strain>
    </source>
</reference>
<keyword evidence="3" id="KW-1185">Reference proteome</keyword>
<dbReference type="OrthoDB" id="1716479at2"/>
<dbReference type="AlphaFoldDB" id="A0A3A9AYZ0"/>
<organism evidence="2 3">
    <name type="scientific">Parablautia intestinalis</name>
    <dbReference type="NCBI Taxonomy" id="2320100"/>
    <lineage>
        <taxon>Bacteria</taxon>
        <taxon>Bacillati</taxon>
        <taxon>Bacillota</taxon>
        <taxon>Clostridia</taxon>
        <taxon>Lachnospirales</taxon>
        <taxon>Lachnospiraceae</taxon>
        <taxon>Parablautia</taxon>
    </lineage>
</organism>
<evidence type="ECO:0000313" key="2">
    <source>
        <dbReference type="EMBL" id="RKI92763.1"/>
    </source>
</evidence>